<feature type="region of interest" description="Disordered" evidence="1">
    <location>
        <begin position="58"/>
        <end position="92"/>
    </location>
</feature>
<reference evidence="2 3" key="1">
    <citation type="submission" date="2022-01" db="EMBL/GenBank/DDBJ databases">
        <title>Alkalihalobacillus sp. EGI L200015, a novel bacterium isolated from a salt lake sediment.</title>
        <authorList>
            <person name="Gao L."/>
            <person name="Fang B.-Z."/>
            <person name="Li W.-J."/>
        </authorList>
    </citation>
    <scope>NUCLEOTIDE SEQUENCE [LARGE SCALE GENOMIC DNA]</scope>
    <source>
        <strain evidence="2 3">KCTC 12718</strain>
    </source>
</reference>
<sequence length="92" mass="10407">MSIKSSIVVQKMIDRLEKIKEEVDENASSSSVRDELSAIKAYCDLLMEVKDDKPSTIRTVQNKTNNPTPVQNISTKRLKEDDDVNGDSIFDF</sequence>
<comment type="caution">
    <text evidence="2">The sequence shown here is derived from an EMBL/GenBank/DDBJ whole genome shotgun (WGS) entry which is preliminary data.</text>
</comment>
<dbReference type="InterPro" id="IPR035218">
    <property type="entry name" value="DUF5327"/>
</dbReference>
<dbReference type="Proteomes" id="UP001649381">
    <property type="component" value="Unassembled WGS sequence"/>
</dbReference>
<keyword evidence="3" id="KW-1185">Reference proteome</keyword>
<gene>
    <name evidence="2" type="ORF">L2716_14640</name>
</gene>
<evidence type="ECO:0000256" key="1">
    <source>
        <dbReference type="SAM" id="MobiDB-lite"/>
    </source>
</evidence>
<organism evidence="2 3">
    <name type="scientific">Pseudalkalibacillus berkeleyi</name>
    <dbReference type="NCBI Taxonomy" id="1069813"/>
    <lineage>
        <taxon>Bacteria</taxon>
        <taxon>Bacillati</taxon>
        <taxon>Bacillota</taxon>
        <taxon>Bacilli</taxon>
        <taxon>Bacillales</taxon>
        <taxon>Fictibacillaceae</taxon>
        <taxon>Pseudalkalibacillus</taxon>
    </lineage>
</organism>
<dbReference type="RefSeq" id="WP_236337599.1">
    <property type="nucleotide sequence ID" value="NZ_JAKIJS010000001.1"/>
</dbReference>
<dbReference type="Pfam" id="PF17261">
    <property type="entry name" value="DUF5327"/>
    <property type="match status" value="1"/>
</dbReference>
<protein>
    <submittedName>
        <fullName evidence="2">YwdI family protein</fullName>
    </submittedName>
</protein>
<evidence type="ECO:0000313" key="3">
    <source>
        <dbReference type="Proteomes" id="UP001649381"/>
    </source>
</evidence>
<proteinExistence type="predicted"/>
<dbReference type="EMBL" id="JAKIJS010000001">
    <property type="protein sequence ID" value="MCF6138974.1"/>
    <property type="molecule type" value="Genomic_DNA"/>
</dbReference>
<accession>A0ABS9H4V3</accession>
<name>A0ABS9H4V3_9BACL</name>
<feature type="compositionally biased region" description="Polar residues" evidence="1">
    <location>
        <begin position="58"/>
        <end position="75"/>
    </location>
</feature>
<evidence type="ECO:0000313" key="2">
    <source>
        <dbReference type="EMBL" id="MCF6138974.1"/>
    </source>
</evidence>